<dbReference type="Proteomes" id="UP000294581">
    <property type="component" value="Unassembled WGS sequence"/>
</dbReference>
<dbReference type="OrthoDB" id="9798918at2"/>
<accession>A0A4R8LQ82</accession>
<protein>
    <submittedName>
        <fullName evidence="2">Uncharacterized protein</fullName>
    </submittedName>
</protein>
<comment type="caution">
    <text evidence="2">The sequence shown here is derived from an EMBL/GenBank/DDBJ whole genome shotgun (WGS) entry which is preliminary data.</text>
</comment>
<dbReference type="Pfam" id="PF02639">
    <property type="entry name" value="DUF188"/>
    <property type="match status" value="1"/>
</dbReference>
<dbReference type="PANTHER" id="PTHR35146:SF1">
    <property type="entry name" value="UPF0178 PROTEIN YAII"/>
    <property type="match status" value="1"/>
</dbReference>
<evidence type="ECO:0000313" key="3">
    <source>
        <dbReference type="Proteomes" id="UP000294581"/>
    </source>
</evidence>
<dbReference type="AlphaFoldDB" id="A0A4R8LQ82"/>
<dbReference type="PANTHER" id="PTHR35146">
    <property type="entry name" value="UPF0178 PROTEIN YAII"/>
    <property type="match status" value="1"/>
</dbReference>
<evidence type="ECO:0000313" key="2">
    <source>
        <dbReference type="EMBL" id="TDY49699.1"/>
    </source>
</evidence>
<evidence type="ECO:0000256" key="1">
    <source>
        <dbReference type="ARBA" id="ARBA00008522"/>
    </source>
</evidence>
<proteinExistence type="inferred from homology"/>
<keyword evidence="3" id="KW-1185">Reference proteome</keyword>
<comment type="similarity">
    <text evidence="1">Belongs to the UPF0178 family.</text>
</comment>
<organism evidence="2 3">
    <name type="scientific">Alicyclobacillus sacchari</name>
    <dbReference type="NCBI Taxonomy" id="392010"/>
    <lineage>
        <taxon>Bacteria</taxon>
        <taxon>Bacillati</taxon>
        <taxon>Bacillota</taxon>
        <taxon>Bacilli</taxon>
        <taxon>Bacillales</taxon>
        <taxon>Alicyclobacillaceae</taxon>
        <taxon>Alicyclobacillus</taxon>
    </lineage>
</organism>
<gene>
    <name evidence="2" type="ORF">C7445_104212</name>
</gene>
<dbReference type="InterPro" id="IPR003791">
    <property type="entry name" value="UPF0178"/>
</dbReference>
<reference evidence="2 3" key="1">
    <citation type="submission" date="2019-03" db="EMBL/GenBank/DDBJ databases">
        <title>Genomic Encyclopedia of Type Strains, Phase IV (KMG-IV): sequencing the most valuable type-strain genomes for metagenomic binning, comparative biology and taxonomic classification.</title>
        <authorList>
            <person name="Goeker M."/>
        </authorList>
    </citation>
    <scope>NUCLEOTIDE SEQUENCE [LARGE SCALE GENOMIC DNA]</scope>
    <source>
        <strain evidence="2 3">DSM 17974</strain>
    </source>
</reference>
<name>A0A4R8LQ82_9BACL</name>
<dbReference type="EMBL" id="SORF01000004">
    <property type="protein sequence ID" value="TDY49699.1"/>
    <property type="molecule type" value="Genomic_DNA"/>
</dbReference>
<sequence length="157" mass="17182">MNIAIWIDADATPRSAVAIARELARTYGAVVTTVSSINHLHDVPNHITVDADPQAADMAIVNHLDPGVPTVVITQDYGLAALALARGAAAVSPTGLAFDAQNIDMLLANRDIHMRMRRMPRSMRSRLRGPKARSAADDERFRESLANILKRWTSRHP</sequence>
<dbReference type="RefSeq" id="WP_134159131.1">
    <property type="nucleotide sequence ID" value="NZ_BSUS01000001.1"/>
</dbReference>